<dbReference type="EMBL" id="FLQP01000005">
    <property type="protein sequence ID" value="SBS61101.1"/>
    <property type="molecule type" value="Genomic_DNA"/>
</dbReference>
<gene>
    <name evidence="2" type="ORF">VAT7223_00506</name>
</gene>
<sequence length="275" mass="30635">MRKEIPAPIIAVLSDTLYNIESHAGLDNLFLYADAPGDPPEGSKPVKTQAWLRRINKESEFPLKVLGKLIETYMELPEEEDNTKVLWGVNIVDQKQELKVKLQAVLDRCNLTYLTGGIISDGSSAPSKSLSELIKGRDIPSIEAEFNRALDNVNSEPREAVSAACNILESIFKVYIADENLPQPQKQDLQNVWKVVRSDLGFDAKLVQDDDLKRVLSGILSIVDGIGAFRTHASSAHGEGRKTYKLKPRHARLAIHSAHTLALFVLETWDEKRGK</sequence>
<proteinExistence type="predicted"/>
<dbReference type="GeneID" id="94235155"/>
<dbReference type="Proteomes" id="UP000092876">
    <property type="component" value="Unassembled WGS sequence"/>
</dbReference>
<dbReference type="InterPro" id="IPR026001">
    <property type="entry name" value="Abi-like_C"/>
</dbReference>
<reference evidence="3" key="1">
    <citation type="submission" date="2016-06" db="EMBL/GenBank/DDBJ databases">
        <authorList>
            <person name="Rodrigo-Torres Lidia"/>
            <person name="Arahal R.David."/>
        </authorList>
    </citation>
    <scope>NUCLEOTIDE SEQUENCE [LARGE SCALE GENOMIC DNA]</scope>
    <source>
        <strain evidence="3">CECT 7223</strain>
    </source>
</reference>
<feature type="domain" description="Abortive infection protein-like C-terminal" evidence="1">
    <location>
        <begin position="192"/>
        <end position="267"/>
    </location>
</feature>
<dbReference type="RefSeq" id="WP_065678180.1">
    <property type="nucleotide sequence ID" value="NZ_AP025461.1"/>
</dbReference>
<evidence type="ECO:0000313" key="2">
    <source>
        <dbReference type="EMBL" id="SBS61101.1"/>
    </source>
</evidence>
<name>A0A1C3II33_9VIBR</name>
<organism evidence="2 3">
    <name type="scientific">Vibrio atlanticus</name>
    <dbReference type="NCBI Taxonomy" id="693153"/>
    <lineage>
        <taxon>Bacteria</taxon>
        <taxon>Pseudomonadati</taxon>
        <taxon>Pseudomonadota</taxon>
        <taxon>Gammaproteobacteria</taxon>
        <taxon>Vibrionales</taxon>
        <taxon>Vibrionaceae</taxon>
        <taxon>Vibrio</taxon>
    </lineage>
</organism>
<evidence type="ECO:0000259" key="1">
    <source>
        <dbReference type="Pfam" id="PF14355"/>
    </source>
</evidence>
<accession>A0A1C3II33</accession>
<dbReference type="AlphaFoldDB" id="A0A1C3II33"/>
<protein>
    <recommendedName>
        <fullName evidence="1">Abortive infection protein-like C-terminal domain-containing protein</fullName>
    </recommendedName>
</protein>
<dbReference type="Pfam" id="PF14355">
    <property type="entry name" value="Abi_C"/>
    <property type="match status" value="1"/>
</dbReference>
<evidence type="ECO:0000313" key="3">
    <source>
        <dbReference type="Proteomes" id="UP000092876"/>
    </source>
</evidence>